<comment type="subcellular location">
    <subcellularLocation>
        <location evidence="1">Cell membrane</location>
        <topology evidence="1">Single-pass membrane protein</topology>
    </subcellularLocation>
    <subcellularLocation>
        <location evidence="2">Membrane</location>
        <topology evidence="2">Single-pass type I membrane protein</topology>
    </subcellularLocation>
</comment>
<evidence type="ECO:0000256" key="3">
    <source>
        <dbReference type="ARBA" id="ARBA00012513"/>
    </source>
</evidence>
<keyword evidence="17" id="KW-0675">Receptor</keyword>
<keyword evidence="13" id="KW-0418">Kinase</keyword>
<keyword evidence="14 21" id="KW-0067">ATP-binding</keyword>
<dbReference type="InterPro" id="IPR032675">
    <property type="entry name" value="LRR_dom_sf"/>
</dbReference>
<dbReference type="PROSITE" id="PS50011">
    <property type="entry name" value="PROTEIN_KINASE_DOM"/>
    <property type="match status" value="1"/>
</dbReference>
<dbReference type="InterPro" id="IPR000719">
    <property type="entry name" value="Prot_kinase_dom"/>
</dbReference>
<dbReference type="SUPFAM" id="SSF52047">
    <property type="entry name" value="RNI-like"/>
    <property type="match status" value="1"/>
</dbReference>
<comment type="catalytic activity">
    <reaction evidence="20">
        <text>L-seryl-[protein] + ATP = O-phospho-L-seryl-[protein] + ADP + H(+)</text>
        <dbReference type="Rhea" id="RHEA:17989"/>
        <dbReference type="Rhea" id="RHEA-COMP:9863"/>
        <dbReference type="Rhea" id="RHEA-COMP:11604"/>
        <dbReference type="ChEBI" id="CHEBI:15378"/>
        <dbReference type="ChEBI" id="CHEBI:29999"/>
        <dbReference type="ChEBI" id="CHEBI:30616"/>
        <dbReference type="ChEBI" id="CHEBI:83421"/>
        <dbReference type="ChEBI" id="CHEBI:456216"/>
        <dbReference type="EC" id="2.7.11.1"/>
    </reaction>
</comment>
<evidence type="ECO:0000256" key="18">
    <source>
        <dbReference type="ARBA" id="ARBA00023180"/>
    </source>
</evidence>
<keyword evidence="18" id="KW-0325">Glycoprotein</keyword>
<dbReference type="InterPro" id="IPR001245">
    <property type="entry name" value="Ser-Thr/Tyr_kinase_cat_dom"/>
</dbReference>
<keyword evidence="4" id="KW-1003">Cell membrane</keyword>
<evidence type="ECO:0000256" key="15">
    <source>
        <dbReference type="ARBA" id="ARBA00022989"/>
    </source>
</evidence>
<dbReference type="AlphaFoldDB" id="A0A2I0KL11"/>
<dbReference type="EMBL" id="PGOL01000519">
    <property type="protein sequence ID" value="PKI69202.1"/>
    <property type="molecule type" value="Genomic_DNA"/>
</dbReference>
<evidence type="ECO:0000313" key="24">
    <source>
        <dbReference type="EMBL" id="PKI69202.1"/>
    </source>
</evidence>
<evidence type="ECO:0000256" key="6">
    <source>
        <dbReference type="ARBA" id="ARBA00022553"/>
    </source>
</evidence>
<evidence type="ECO:0000256" key="1">
    <source>
        <dbReference type="ARBA" id="ARBA00004162"/>
    </source>
</evidence>
<dbReference type="InterPro" id="IPR001611">
    <property type="entry name" value="Leu-rich_rpt"/>
</dbReference>
<dbReference type="InterPro" id="IPR011009">
    <property type="entry name" value="Kinase-like_dom_sf"/>
</dbReference>
<keyword evidence="9 22" id="KW-0812">Transmembrane</keyword>
<reference evidence="24 25" key="1">
    <citation type="submission" date="2017-11" db="EMBL/GenBank/DDBJ databases">
        <title>De-novo sequencing of pomegranate (Punica granatum L.) genome.</title>
        <authorList>
            <person name="Akparov Z."/>
            <person name="Amiraslanov A."/>
            <person name="Hajiyeva S."/>
            <person name="Abbasov M."/>
            <person name="Kaur K."/>
            <person name="Hamwieh A."/>
            <person name="Solovyev V."/>
            <person name="Salamov A."/>
            <person name="Braich B."/>
            <person name="Kosarev P."/>
            <person name="Mahmoud A."/>
            <person name="Hajiyev E."/>
            <person name="Babayeva S."/>
            <person name="Izzatullayeva V."/>
            <person name="Mammadov A."/>
            <person name="Mammadov A."/>
            <person name="Sharifova S."/>
            <person name="Ojaghi J."/>
            <person name="Eynullazada K."/>
            <person name="Bayramov B."/>
            <person name="Abdulazimova A."/>
            <person name="Shahmuradov I."/>
        </authorList>
    </citation>
    <scope>NUCLEOTIDE SEQUENCE [LARGE SCALE GENOMIC DNA]</scope>
    <source>
        <strain evidence="25">cv. AG2017</strain>
        <tissue evidence="24">Leaf</tissue>
    </source>
</reference>
<sequence length="969" mass="105033">MTHWGLSVPGTTLFTFASGKGSLAAEGTGEEVYLGDNKFTGKIPPEIGYLKRLQILVLHNNSLNGEIPPNLSNCSDLTLIQFGHNQLAGEIPNELGSLTKLHHLAIHENHLIGQIPASIGNLSSLKRLSAKYNGLSGSIPYSLGQLKNIKFLALGLNHLSGIIPLSIFNLSTLTVLQFTENNGLKGRLPSDLFDALPNLQHLGLAVNLFSGPIPVSISNASNMLRFEASANHFSGTVPSFANLHKLQKLIIGVNSLGTGGDKDLTFLSSLVNATGLQVVHARSNYLGGSLPKTISNFSMNFRYLSIGDNQITGEIPTGIGDLFNLEFFVLENNQIVGTIPGSIGKLQKLTKWGMHNNRLVGQIPSSIGNLTQLTHLGLDLNFLEGKVPPSLGNLRSVIALDLSKNNLTGHVPIEIFSLSSLSMALDLSGNNLVGVLPSEVGNLKNLAYLDVSDNQFSGNIPATLGTCVTLEHLSLRGNKLQGTIPESIGSLRGLQELDLSRNNLSGEIPRFLENLVLLKVVNLSYNHLQGMVPVNGVFKNASAVFIMGNNKLCGGSVELHLPKCALHESKRGNRKNLTFRLVISIISAFLGVSLLALVVFLCCFKRKRRVPPSSGSNDKSLLSVSYHSLLKATDNFSVERLIGVGAFGSVYKGIIGDGEDQKIVAVKVLNMSKRGAIKSFLAECEALRNIRHRNLVKVLTACSGIDGSGNDFKALIYEFMVNGSLDNWLHSAHLKENGANETRRNLSLLQRLNIAIDTAWSLDYLHHQCECPMVHCDLKPSNILLDEEMVAHVGDFGLARFTSRPTDELCTNQSSSLGVRGSTGYVAPEYGLGSEVSTRGDVYSYGIVLLEMFTAKRPTDEMFSENLNLHKYVKKALSGGVEGIVDPVLLEEGQAAEQRVKHNARASRSSGNDRVIECLISILRVGVACSNEEPKERTDIRDVVAELNSIRKKARFQERSGLIEKEVSS</sequence>
<dbReference type="CDD" id="cd14066">
    <property type="entry name" value="STKc_IRAK"/>
    <property type="match status" value="1"/>
</dbReference>
<keyword evidence="10" id="KW-0732">Signal</keyword>
<evidence type="ECO:0000256" key="21">
    <source>
        <dbReference type="PROSITE-ProRule" id="PRU10141"/>
    </source>
</evidence>
<feature type="transmembrane region" description="Helical" evidence="22">
    <location>
        <begin position="581"/>
        <end position="604"/>
    </location>
</feature>
<dbReference type="SUPFAM" id="SSF52058">
    <property type="entry name" value="L domain-like"/>
    <property type="match status" value="1"/>
</dbReference>
<keyword evidence="11" id="KW-0677">Repeat</keyword>
<dbReference type="Pfam" id="PF07714">
    <property type="entry name" value="PK_Tyr_Ser-Thr"/>
    <property type="match status" value="1"/>
</dbReference>
<keyword evidence="12 21" id="KW-0547">Nucleotide-binding</keyword>
<feature type="domain" description="Protein kinase" evidence="23">
    <location>
        <begin position="636"/>
        <end position="956"/>
    </location>
</feature>
<evidence type="ECO:0000259" key="23">
    <source>
        <dbReference type="PROSITE" id="PS50011"/>
    </source>
</evidence>
<keyword evidence="8" id="KW-0808">Transferase</keyword>
<evidence type="ECO:0000256" key="20">
    <source>
        <dbReference type="ARBA" id="ARBA00048679"/>
    </source>
</evidence>
<dbReference type="Gene3D" id="3.80.10.10">
    <property type="entry name" value="Ribonuclease Inhibitor"/>
    <property type="match status" value="2"/>
</dbReference>
<dbReference type="FunFam" id="3.80.10.10:FF:000288">
    <property type="entry name" value="LRR receptor-like serine/threonine-protein kinase EFR"/>
    <property type="match status" value="1"/>
</dbReference>
<evidence type="ECO:0000256" key="2">
    <source>
        <dbReference type="ARBA" id="ARBA00004479"/>
    </source>
</evidence>
<protein>
    <recommendedName>
        <fullName evidence="3">non-specific serine/threonine protein kinase</fullName>
        <ecNumber evidence="3">2.7.11.1</ecNumber>
    </recommendedName>
</protein>
<evidence type="ECO:0000256" key="13">
    <source>
        <dbReference type="ARBA" id="ARBA00022777"/>
    </source>
</evidence>
<name>A0A2I0KL11_PUNGR</name>
<dbReference type="SUPFAM" id="SSF56112">
    <property type="entry name" value="Protein kinase-like (PK-like)"/>
    <property type="match status" value="1"/>
</dbReference>
<dbReference type="GO" id="GO:0005524">
    <property type="term" value="F:ATP binding"/>
    <property type="evidence" value="ECO:0007669"/>
    <property type="project" value="UniProtKB-UniRule"/>
</dbReference>
<keyword evidence="16 22" id="KW-0472">Membrane</keyword>
<dbReference type="Pfam" id="PF13855">
    <property type="entry name" value="LRR_8"/>
    <property type="match status" value="1"/>
</dbReference>
<evidence type="ECO:0000256" key="22">
    <source>
        <dbReference type="SAM" id="Phobius"/>
    </source>
</evidence>
<dbReference type="InterPro" id="IPR017441">
    <property type="entry name" value="Protein_kinase_ATP_BS"/>
</dbReference>
<evidence type="ECO:0000256" key="4">
    <source>
        <dbReference type="ARBA" id="ARBA00022475"/>
    </source>
</evidence>
<dbReference type="FunFam" id="3.80.10.10:FF:000095">
    <property type="entry name" value="LRR receptor-like serine/threonine-protein kinase GSO1"/>
    <property type="match status" value="1"/>
</dbReference>
<dbReference type="GO" id="GO:0004674">
    <property type="term" value="F:protein serine/threonine kinase activity"/>
    <property type="evidence" value="ECO:0007669"/>
    <property type="project" value="UniProtKB-KW"/>
</dbReference>
<dbReference type="Proteomes" id="UP000233551">
    <property type="component" value="Unassembled WGS sequence"/>
</dbReference>
<dbReference type="Gene3D" id="1.10.510.10">
    <property type="entry name" value="Transferase(Phosphotransferase) domain 1"/>
    <property type="match status" value="1"/>
</dbReference>
<dbReference type="GO" id="GO:0005886">
    <property type="term" value="C:plasma membrane"/>
    <property type="evidence" value="ECO:0007669"/>
    <property type="project" value="UniProtKB-SubCell"/>
</dbReference>
<dbReference type="Pfam" id="PF00560">
    <property type="entry name" value="LRR_1"/>
    <property type="match status" value="5"/>
</dbReference>
<dbReference type="SMART" id="SM00220">
    <property type="entry name" value="S_TKc"/>
    <property type="match status" value="1"/>
</dbReference>
<evidence type="ECO:0000256" key="14">
    <source>
        <dbReference type="ARBA" id="ARBA00022840"/>
    </source>
</evidence>
<evidence type="ECO:0000256" key="11">
    <source>
        <dbReference type="ARBA" id="ARBA00022737"/>
    </source>
</evidence>
<dbReference type="PROSITE" id="PS00107">
    <property type="entry name" value="PROTEIN_KINASE_ATP"/>
    <property type="match status" value="1"/>
</dbReference>
<dbReference type="InterPro" id="IPR003591">
    <property type="entry name" value="Leu-rich_rpt_typical-subtyp"/>
</dbReference>
<evidence type="ECO:0000256" key="16">
    <source>
        <dbReference type="ARBA" id="ARBA00023136"/>
    </source>
</evidence>
<keyword evidence="15 22" id="KW-1133">Transmembrane helix</keyword>
<evidence type="ECO:0000256" key="12">
    <source>
        <dbReference type="ARBA" id="ARBA00022741"/>
    </source>
</evidence>
<evidence type="ECO:0000256" key="17">
    <source>
        <dbReference type="ARBA" id="ARBA00023170"/>
    </source>
</evidence>
<evidence type="ECO:0000256" key="8">
    <source>
        <dbReference type="ARBA" id="ARBA00022679"/>
    </source>
</evidence>
<evidence type="ECO:0000313" key="25">
    <source>
        <dbReference type="Proteomes" id="UP000233551"/>
    </source>
</evidence>
<keyword evidence="7" id="KW-0433">Leucine-rich repeat</keyword>
<organism evidence="24 25">
    <name type="scientific">Punica granatum</name>
    <name type="common">Pomegranate</name>
    <dbReference type="NCBI Taxonomy" id="22663"/>
    <lineage>
        <taxon>Eukaryota</taxon>
        <taxon>Viridiplantae</taxon>
        <taxon>Streptophyta</taxon>
        <taxon>Embryophyta</taxon>
        <taxon>Tracheophyta</taxon>
        <taxon>Spermatophyta</taxon>
        <taxon>Magnoliopsida</taxon>
        <taxon>eudicotyledons</taxon>
        <taxon>Gunneridae</taxon>
        <taxon>Pentapetalae</taxon>
        <taxon>rosids</taxon>
        <taxon>malvids</taxon>
        <taxon>Myrtales</taxon>
        <taxon>Lythraceae</taxon>
        <taxon>Punica</taxon>
    </lineage>
</organism>
<evidence type="ECO:0000256" key="9">
    <source>
        <dbReference type="ARBA" id="ARBA00022692"/>
    </source>
</evidence>
<evidence type="ECO:0000256" key="7">
    <source>
        <dbReference type="ARBA" id="ARBA00022614"/>
    </source>
</evidence>
<evidence type="ECO:0000256" key="5">
    <source>
        <dbReference type="ARBA" id="ARBA00022527"/>
    </source>
</evidence>
<dbReference type="PANTHER" id="PTHR27008">
    <property type="entry name" value="OS04G0122200 PROTEIN"/>
    <property type="match status" value="1"/>
</dbReference>
<dbReference type="FunFam" id="1.10.510.10:FF:000358">
    <property type="entry name" value="Putative leucine-rich repeat receptor-like serine/threonine-protein kinase"/>
    <property type="match status" value="1"/>
</dbReference>
<evidence type="ECO:0000256" key="10">
    <source>
        <dbReference type="ARBA" id="ARBA00022729"/>
    </source>
</evidence>
<dbReference type="PROSITE" id="PS00108">
    <property type="entry name" value="PROTEIN_KINASE_ST"/>
    <property type="match status" value="1"/>
</dbReference>
<gene>
    <name evidence="24" type="ORF">CRG98_010407</name>
</gene>
<proteinExistence type="predicted"/>
<dbReference type="InterPro" id="IPR051809">
    <property type="entry name" value="Plant_receptor-like_S/T_kinase"/>
</dbReference>
<keyword evidence="6" id="KW-0597">Phosphoprotein</keyword>
<feature type="binding site" evidence="21">
    <location>
        <position position="667"/>
    </location>
    <ligand>
        <name>ATP</name>
        <dbReference type="ChEBI" id="CHEBI:30616"/>
    </ligand>
</feature>
<keyword evidence="5" id="KW-0723">Serine/threonine-protein kinase</keyword>
<dbReference type="PANTHER" id="PTHR27008:SF596">
    <property type="entry name" value="OS02G0215500 PROTEIN"/>
    <property type="match status" value="1"/>
</dbReference>
<dbReference type="SMART" id="SM00369">
    <property type="entry name" value="LRR_TYP"/>
    <property type="match status" value="7"/>
</dbReference>
<dbReference type="FunFam" id="3.30.200.20:FF:000432">
    <property type="entry name" value="LRR receptor-like serine/threonine-protein kinase EFR"/>
    <property type="match status" value="1"/>
</dbReference>
<dbReference type="EC" id="2.7.11.1" evidence="3"/>
<comment type="caution">
    <text evidence="24">The sequence shown here is derived from an EMBL/GenBank/DDBJ whole genome shotgun (WGS) entry which is preliminary data.</text>
</comment>
<dbReference type="STRING" id="22663.A0A2I0KL11"/>
<keyword evidence="25" id="KW-1185">Reference proteome</keyword>
<comment type="catalytic activity">
    <reaction evidence="19">
        <text>L-threonyl-[protein] + ATP = O-phospho-L-threonyl-[protein] + ADP + H(+)</text>
        <dbReference type="Rhea" id="RHEA:46608"/>
        <dbReference type="Rhea" id="RHEA-COMP:11060"/>
        <dbReference type="Rhea" id="RHEA-COMP:11605"/>
        <dbReference type="ChEBI" id="CHEBI:15378"/>
        <dbReference type="ChEBI" id="CHEBI:30013"/>
        <dbReference type="ChEBI" id="CHEBI:30616"/>
        <dbReference type="ChEBI" id="CHEBI:61977"/>
        <dbReference type="ChEBI" id="CHEBI:456216"/>
        <dbReference type="EC" id="2.7.11.1"/>
    </reaction>
</comment>
<evidence type="ECO:0000256" key="19">
    <source>
        <dbReference type="ARBA" id="ARBA00047899"/>
    </source>
</evidence>
<accession>A0A2I0KL11</accession>
<dbReference type="InterPro" id="IPR008271">
    <property type="entry name" value="Ser/Thr_kinase_AS"/>
</dbReference>
<dbReference type="Gene3D" id="3.30.200.20">
    <property type="entry name" value="Phosphorylase Kinase, domain 1"/>
    <property type="match status" value="1"/>
</dbReference>